<accession>A0A8X8XTX3</accession>
<comment type="caution">
    <text evidence="1">The sequence shown here is derived from an EMBL/GenBank/DDBJ whole genome shotgun (WGS) entry which is preliminary data.</text>
</comment>
<dbReference type="EMBL" id="PNBA02000007">
    <property type="protein sequence ID" value="KAG6417466.1"/>
    <property type="molecule type" value="Genomic_DNA"/>
</dbReference>
<dbReference type="Proteomes" id="UP000298416">
    <property type="component" value="Unassembled WGS sequence"/>
</dbReference>
<protein>
    <submittedName>
        <fullName evidence="1">Uncharacterized protein</fullName>
    </submittedName>
</protein>
<gene>
    <name evidence="1" type="ORF">SASPL_119646</name>
</gene>
<name>A0A8X8XTX3_SALSN</name>
<evidence type="ECO:0000313" key="2">
    <source>
        <dbReference type="Proteomes" id="UP000298416"/>
    </source>
</evidence>
<dbReference type="AlphaFoldDB" id="A0A8X8XTX3"/>
<sequence length="88" mass="10018">MVLDPALAQLNFHHGMQTLEFSTMHLIVLFNLPHYSGIQPCVRKSSWYNQKVWANVLQTVLPQQCKGNWLHQVPLNLDKGCATISEST</sequence>
<reference evidence="1" key="1">
    <citation type="submission" date="2018-01" db="EMBL/GenBank/DDBJ databases">
        <authorList>
            <person name="Mao J.F."/>
        </authorList>
    </citation>
    <scope>NUCLEOTIDE SEQUENCE</scope>
    <source>
        <strain evidence="1">Huo1</strain>
        <tissue evidence="1">Leaf</tissue>
    </source>
</reference>
<reference evidence="1" key="2">
    <citation type="submission" date="2020-08" db="EMBL/GenBank/DDBJ databases">
        <title>Plant Genome Project.</title>
        <authorList>
            <person name="Zhang R.-G."/>
        </authorList>
    </citation>
    <scope>NUCLEOTIDE SEQUENCE</scope>
    <source>
        <strain evidence="1">Huo1</strain>
        <tissue evidence="1">Leaf</tissue>
    </source>
</reference>
<keyword evidence="2" id="KW-1185">Reference proteome</keyword>
<organism evidence="1">
    <name type="scientific">Salvia splendens</name>
    <name type="common">Scarlet sage</name>
    <dbReference type="NCBI Taxonomy" id="180675"/>
    <lineage>
        <taxon>Eukaryota</taxon>
        <taxon>Viridiplantae</taxon>
        <taxon>Streptophyta</taxon>
        <taxon>Embryophyta</taxon>
        <taxon>Tracheophyta</taxon>
        <taxon>Spermatophyta</taxon>
        <taxon>Magnoliopsida</taxon>
        <taxon>eudicotyledons</taxon>
        <taxon>Gunneridae</taxon>
        <taxon>Pentapetalae</taxon>
        <taxon>asterids</taxon>
        <taxon>lamiids</taxon>
        <taxon>Lamiales</taxon>
        <taxon>Lamiaceae</taxon>
        <taxon>Nepetoideae</taxon>
        <taxon>Mentheae</taxon>
        <taxon>Salviinae</taxon>
        <taxon>Salvia</taxon>
        <taxon>Salvia subgen. Calosphace</taxon>
        <taxon>core Calosphace</taxon>
    </lineage>
</organism>
<evidence type="ECO:0000313" key="1">
    <source>
        <dbReference type="EMBL" id="KAG6417466.1"/>
    </source>
</evidence>
<proteinExistence type="predicted"/>